<dbReference type="Pfam" id="PF05547">
    <property type="entry name" value="Peptidase_M6"/>
    <property type="match status" value="1"/>
</dbReference>
<feature type="signal peptide" evidence="2">
    <location>
        <begin position="1"/>
        <end position="28"/>
    </location>
</feature>
<gene>
    <name evidence="4" type="ORF">PAUS00366_LOCUS19166</name>
</gene>
<evidence type="ECO:0000259" key="3">
    <source>
        <dbReference type="Pfam" id="PF05547"/>
    </source>
</evidence>
<keyword evidence="2" id="KW-0732">Signal</keyword>
<organism evidence="4">
    <name type="scientific">Pseudo-nitzschia australis</name>
    <dbReference type="NCBI Taxonomy" id="44445"/>
    <lineage>
        <taxon>Eukaryota</taxon>
        <taxon>Sar</taxon>
        <taxon>Stramenopiles</taxon>
        <taxon>Ochrophyta</taxon>
        <taxon>Bacillariophyta</taxon>
        <taxon>Bacillariophyceae</taxon>
        <taxon>Bacillariophycidae</taxon>
        <taxon>Bacillariales</taxon>
        <taxon>Bacillariaceae</taxon>
        <taxon>Pseudo-nitzschia</taxon>
    </lineage>
</organism>
<dbReference type="NCBIfam" id="TIGR03296">
    <property type="entry name" value="M6dom_TIGR03296"/>
    <property type="match status" value="1"/>
</dbReference>
<evidence type="ECO:0000256" key="1">
    <source>
        <dbReference type="SAM" id="MobiDB-lite"/>
    </source>
</evidence>
<feature type="region of interest" description="Disordered" evidence="1">
    <location>
        <begin position="657"/>
        <end position="677"/>
    </location>
</feature>
<dbReference type="InterPro" id="IPR008757">
    <property type="entry name" value="Peptidase_M6-like_domain"/>
</dbReference>
<feature type="compositionally biased region" description="Low complexity" evidence="1">
    <location>
        <begin position="667"/>
        <end position="677"/>
    </location>
</feature>
<evidence type="ECO:0000313" key="4">
    <source>
        <dbReference type="EMBL" id="CAE0726409.1"/>
    </source>
</evidence>
<dbReference type="PANTHER" id="PTHR41775:SF1">
    <property type="entry name" value="PEPTIDASE M6-LIKE DOMAIN-CONTAINING PROTEIN"/>
    <property type="match status" value="1"/>
</dbReference>
<reference evidence="4" key="1">
    <citation type="submission" date="2021-01" db="EMBL/GenBank/DDBJ databases">
        <authorList>
            <person name="Corre E."/>
            <person name="Pelletier E."/>
            <person name="Niang G."/>
            <person name="Scheremetjew M."/>
            <person name="Finn R."/>
            <person name="Kale V."/>
            <person name="Holt S."/>
            <person name="Cochrane G."/>
            <person name="Meng A."/>
            <person name="Brown T."/>
            <person name="Cohen L."/>
        </authorList>
    </citation>
    <scope>NUCLEOTIDE SEQUENCE</scope>
    <source>
        <strain evidence="4">10249 10 AB</strain>
    </source>
</reference>
<feature type="chain" id="PRO_5031169437" description="Peptidase M6-like domain-containing protein" evidence="2">
    <location>
        <begin position="29"/>
        <end position="701"/>
    </location>
</feature>
<proteinExistence type="predicted"/>
<dbReference type="GO" id="GO:0006508">
    <property type="term" value="P:proteolysis"/>
    <property type="evidence" value="ECO:0007669"/>
    <property type="project" value="InterPro"/>
</dbReference>
<evidence type="ECO:0000256" key="2">
    <source>
        <dbReference type="SAM" id="SignalP"/>
    </source>
</evidence>
<dbReference type="GO" id="GO:0008233">
    <property type="term" value="F:peptidase activity"/>
    <property type="evidence" value="ECO:0007669"/>
    <property type="project" value="InterPro"/>
</dbReference>
<sequence length="701" mass="77615">MIFKIGSMIPRLLLVSLCIAHFALRNAACGMMASPHFFTQYQPDGSPVMLRLRGDEKSHWAADMEDFIVLQTDDGTFVYAIEENEGQENNDDSTMNTNTKRKTKLIPSRADVVGKLNPTTLYEELGAERVVVENLNKSNSTKSRVKLARHHPGRLSSSSSNTFNDDPLCFKQFCGGIPEPISSSSSANGDTNTRNGGRHLRNQNPNTNDEVGTAQFHRRQSALPTTGVIKNLVVLLQFKDHEQARRDLPHHEELEKLMDSLTDVYLENSFGKLTIESTIVPDWYTTTHDEAWYSEGKSGTTNLHETMREALDYLEENDIIDFMDYDGNGDSYVDTVTFLHSGYGAEHGGKDCKGQDYRHRIWTHQWQLFGDREGDNIGPWASNSTDYSGESVKVWEYQMISALRGTCGNTIAPVGAIAHEFGHTIGLPDLSNGGGNGLGGFCLMADAWGFDQTLEHPSHISAWGKMKLGWLEAHTPTTRGLNTITVAEEASGEIQLYKIGDGEFNFPKDEYLLIEYRAQRGMDVDLPGEGLLIYHIDESPSVSGNTNNEGHPWQNDDWPRNGKHYRVALVQADRLYSLERGINNGGESDFFNADYINSLVPSADANAPWEGPFPNTDSYQNGAVYQTGVKIYNISSVTAADAGSSLSSSSASTMTFMFRGNPEDKPSSSSARSTMTSIFRGNPKDKLSVIDGYGNVLFPLV</sequence>
<name>A0A7S4AUC2_9STRA</name>
<dbReference type="SUPFAM" id="SSF55486">
    <property type="entry name" value="Metalloproteases ('zincins'), catalytic domain"/>
    <property type="match status" value="1"/>
</dbReference>
<feature type="region of interest" description="Disordered" evidence="1">
    <location>
        <begin position="180"/>
        <end position="211"/>
    </location>
</feature>
<feature type="domain" description="Peptidase M6-like" evidence="3">
    <location>
        <begin position="256"/>
        <end position="464"/>
    </location>
</feature>
<dbReference type="PANTHER" id="PTHR41775">
    <property type="entry name" value="SECRETED PROTEIN-RELATED"/>
    <property type="match status" value="1"/>
</dbReference>
<dbReference type="AlphaFoldDB" id="A0A7S4AUC2"/>
<accession>A0A7S4AUC2</accession>
<dbReference type="EMBL" id="HBIX01028400">
    <property type="protein sequence ID" value="CAE0726409.1"/>
    <property type="molecule type" value="Transcribed_RNA"/>
</dbReference>
<protein>
    <recommendedName>
        <fullName evidence="3">Peptidase M6-like domain-containing protein</fullName>
    </recommendedName>
</protein>